<dbReference type="PANTHER" id="PTHR43409">
    <property type="entry name" value="ANAEROBIC MAGNESIUM-PROTOPORPHYRIN IX MONOMETHYL ESTER CYCLASE-RELATED"/>
    <property type="match status" value="1"/>
</dbReference>
<dbReference type="InterPro" id="IPR006158">
    <property type="entry name" value="Cobalamin-bd"/>
</dbReference>
<organism evidence="11">
    <name type="scientific">marine sediment metagenome</name>
    <dbReference type="NCBI Taxonomy" id="412755"/>
    <lineage>
        <taxon>unclassified sequences</taxon>
        <taxon>metagenomes</taxon>
        <taxon>ecological metagenomes</taxon>
    </lineage>
</organism>
<evidence type="ECO:0000256" key="2">
    <source>
        <dbReference type="ARBA" id="ARBA00022603"/>
    </source>
</evidence>
<evidence type="ECO:0000259" key="9">
    <source>
        <dbReference type="PROSITE" id="PS51332"/>
    </source>
</evidence>
<dbReference type="SFLD" id="SFLDG01123">
    <property type="entry name" value="methyltransferase_(Class_B)"/>
    <property type="match status" value="1"/>
</dbReference>
<feature type="compositionally biased region" description="Basic residues" evidence="8">
    <location>
        <begin position="381"/>
        <end position="397"/>
    </location>
</feature>
<keyword evidence="6" id="KW-0408">Iron</keyword>
<dbReference type="EMBL" id="BARW01000680">
    <property type="protein sequence ID" value="GAI67750.1"/>
    <property type="molecule type" value="Genomic_DNA"/>
</dbReference>
<proteinExistence type="predicted"/>
<dbReference type="InterPro" id="IPR007197">
    <property type="entry name" value="rSAM"/>
</dbReference>
<dbReference type="PANTHER" id="PTHR43409:SF7">
    <property type="entry name" value="BLL1977 PROTEIN"/>
    <property type="match status" value="1"/>
</dbReference>
<reference evidence="11" key="1">
    <citation type="journal article" date="2014" name="Front. Microbiol.">
        <title>High frequency of phylogenetically diverse reductive dehalogenase-homologous genes in deep subseafloor sedimentary metagenomes.</title>
        <authorList>
            <person name="Kawai M."/>
            <person name="Futagami T."/>
            <person name="Toyoda A."/>
            <person name="Takaki Y."/>
            <person name="Nishi S."/>
            <person name="Hori S."/>
            <person name="Arai W."/>
            <person name="Tsubouchi T."/>
            <person name="Morono Y."/>
            <person name="Uchiyama I."/>
            <person name="Ito T."/>
            <person name="Fujiyama A."/>
            <person name="Inagaki F."/>
            <person name="Takami H."/>
        </authorList>
    </citation>
    <scope>NUCLEOTIDE SEQUENCE</scope>
    <source>
        <strain evidence="11">Expedition CK06-06</strain>
    </source>
</reference>
<protein>
    <submittedName>
        <fullName evidence="11">Uncharacterized protein</fullName>
    </submittedName>
</protein>
<keyword evidence="3" id="KW-0808">Transferase</keyword>
<dbReference type="AlphaFoldDB" id="X1RX29"/>
<dbReference type="InterPro" id="IPR034466">
    <property type="entry name" value="Methyltransferase_Class_B"/>
</dbReference>
<evidence type="ECO:0000256" key="7">
    <source>
        <dbReference type="ARBA" id="ARBA00023014"/>
    </source>
</evidence>
<dbReference type="SMART" id="SM00729">
    <property type="entry name" value="Elp3"/>
    <property type="match status" value="1"/>
</dbReference>
<dbReference type="GO" id="GO:0031419">
    <property type="term" value="F:cobalamin binding"/>
    <property type="evidence" value="ECO:0007669"/>
    <property type="project" value="InterPro"/>
</dbReference>
<dbReference type="Gene3D" id="3.40.50.280">
    <property type="entry name" value="Cobalamin-binding domain"/>
    <property type="match status" value="1"/>
</dbReference>
<dbReference type="Pfam" id="PF04055">
    <property type="entry name" value="Radical_SAM"/>
    <property type="match status" value="1"/>
</dbReference>
<dbReference type="CDD" id="cd02068">
    <property type="entry name" value="radical_SAM_B12_BD"/>
    <property type="match status" value="1"/>
</dbReference>
<dbReference type="InterPro" id="IPR051198">
    <property type="entry name" value="BchE-like"/>
</dbReference>
<dbReference type="GO" id="GO:0046872">
    <property type="term" value="F:metal ion binding"/>
    <property type="evidence" value="ECO:0007669"/>
    <property type="project" value="UniProtKB-KW"/>
</dbReference>
<name>X1RX29_9ZZZZ</name>
<feature type="domain" description="Radical SAM core" evidence="10">
    <location>
        <begin position="137"/>
        <end position="360"/>
    </location>
</feature>
<keyword evidence="7" id="KW-0411">Iron-sulfur</keyword>
<dbReference type="Gene3D" id="3.80.30.20">
    <property type="entry name" value="tm_1862 like domain"/>
    <property type="match status" value="1"/>
</dbReference>
<accession>X1RX29</accession>
<comment type="caution">
    <text evidence="11">The sequence shown here is derived from an EMBL/GenBank/DDBJ whole genome shotgun (WGS) entry which is preliminary data.</text>
</comment>
<dbReference type="InterPro" id="IPR023404">
    <property type="entry name" value="rSAM_horseshoe"/>
</dbReference>
<gene>
    <name evidence="11" type="ORF">S12H4_02671</name>
</gene>
<keyword evidence="4" id="KW-0949">S-adenosyl-L-methionine</keyword>
<evidence type="ECO:0000256" key="8">
    <source>
        <dbReference type="SAM" id="MobiDB-lite"/>
    </source>
</evidence>
<feature type="region of interest" description="Disordered" evidence="8">
    <location>
        <begin position="375"/>
        <end position="407"/>
    </location>
</feature>
<dbReference type="Pfam" id="PF02310">
    <property type="entry name" value="B12-binding"/>
    <property type="match status" value="1"/>
</dbReference>
<evidence type="ECO:0000256" key="3">
    <source>
        <dbReference type="ARBA" id="ARBA00022679"/>
    </source>
</evidence>
<sequence>MNIPFIDFEYLKGKIEREKPSIVGLSACTETYLNALRIAKIVKEVNPEIVTVIGGPHVTFLPIEALENKELDIVVRNEGEVTMLELVNHFIRGAPSIRGIQGISYRVGGKVHSSIDRPFISDLDGLPFPARRLFPLSFYQSPGSISSARGCLHQCIFCAAGAMSGGKYRIRTPEGIIGEIRHIRKECGLQSFTFVDDTFTISRSRIHKICKLIKSLGFDIEWQCSTRADTLTGTMLKDMRSAGCYAITLGIESGCQRILDEIRKGINLGQAGKAVRDALKVGIKVFCSFMMPHPGDTIATVRQTREFAKGLAQLGAGVTLAFTVPLPGTYLYNNAKALGINILSNDWDDFVTAKPFISTKYLTVNQIENLYKELASEGHMPRRQSKPPIRQKRGRGIRTHDPLVIPP</sequence>
<feature type="domain" description="B12-binding" evidence="9">
    <location>
        <begin position="1"/>
        <end position="97"/>
    </location>
</feature>
<evidence type="ECO:0000256" key="1">
    <source>
        <dbReference type="ARBA" id="ARBA00001966"/>
    </source>
</evidence>
<evidence type="ECO:0000256" key="4">
    <source>
        <dbReference type="ARBA" id="ARBA00022691"/>
    </source>
</evidence>
<evidence type="ECO:0000256" key="6">
    <source>
        <dbReference type="ARBA" id="ARBA00023004"/>
    </source>
</evidence>
<dbReference type="GO" id="GO:0003824">
    <property type="term" value="F:catalytic activity"/>
    <property type="evidence" value="ECO:0007669"/>
    <property type="project" value="InterPro"/>
</dbReference>
<comment type="cofactor">
    <cofactor evidence="1">
        <name>[4Fe-4S] cluster</name>
        <dbReference type="ChEBI" id="CHEBI:49883"/>
    </cofactor>
</comment>
<evidence type="ECO:0000259" key="10">
    <source>
        <dbReference type="PROSITE" id="PS51918"/>
    </source>
</evidence>
<evidence type="ECO:0000256" key="5">
    <source>
        <dbReference type="ARBA" id="ARBA00022723"/>
    </source>
</evidence>
<dbReference type="SFLD" id="SFLDS00029">
    <property type="entry name" value="Radical_SAM"/>
    <property type="match status" value="1"/>
</dbReference>
<keyword evidence="5" id="KW-0479">Metal-binding</keyword>
<dbReference type="SUPFAM" id="SSF102114">
    <property type="entry name" value="Radical SAM enzymes"/>
    <property type="match status" value="1"/>
</dbReference>
<dbReference type="InterPro" id="IPR006638">
    <property type="entry name" value="Elp3/MiaA/NifB-like_rSAM"/>
</dbReference>
<keyword evidence="2" id="KW-0489">Methyltransferase</keyword>
<dbReference type="SFLD" id="SFLDG01082">
    <property type="entry name" value="B12-binding_domain_containing"/>
    <property type="match status" value="1"/>
</dbReference>
<dbReference type="InterPro" id="IPR058240">
    <property type="entry name" value="rSAM_sf"/>
</dbReference>
<dbReference type="PROSITE" id="PS51918">
    <property type="entry name" value="RADICAL_SAM"/>
    <property type="match status" value="1"/>
</dbReference>
<evidence type="ECO:0000313" key="11">
    <source>
        <dbReference type="EMBL" id="GAI67750.1"/>
    </source>
</evidence>
<dbReference type="GO" id="GO:0051539">
    <property type="term" value="F:4 iron, 4 sulfur cluster binding"/>
    <property type="evidence" value="ECO:0007669"/>
    <property type="project" value="UniProtKB-KW"/>
</dbReference>
<dbReference type="PROSITE" id="PS51332">
    <property type="entry name" value="B12_BINDING"/>
    <property type="match status" value="1"/>
</dbReference>